<feature type="domain" description="Exonuclease" evidence="13">
    <location>
        <begin position="446"/>
        <end position="610"/>
    </location>
</feature>
<name>A0A167F742_9ASCO</name>
<dbReference type="SUPFAM" id="SSF53098">
    <property type="entry name" value="Ribonuclease H-like"/>
    <property type="match status" value="1"/>
</dbReference>
<dbReference type="GO" id="GO:0010629">
    <property type="term" value="P:negative regulation of gene expression"/>
    <property type="evidence" value="ECO:0007669"/>
    <property type="project" value="UniProtKB-ARBA"/>
</dbReference>
<dbReference type="GO" id="GO:0003676">
    <property type="term" value="F:nucleic acid binding"/>
    <property type="evidence" value="ECO:0007669"/>
    <property type="project" value="InterPro"/>
</dbReference>
<evidence type="ECO:0000256" key="5">
    <source>
        <dbReference type="ARBA" id="ARBA00022552"/>
    </source>
</evidence>
<dbReference type="OrthoDB" id="3996471at2759"/>
<dbReference type="KEGG" id="slb:AWJ20_2507"/>
<evidence type="ECO:0000313" key="14">
    <source>
        <dbReference type="EMBL" id="ANB14894.1"/>
    </source>
</evidence>
<dbReference type="InterPro" id="IPR036397">
    <property type="entry name" value="RNaseH_sf"/>
</dbReference>
<feature type="region of interest" description="Disordered" evidence="12">
    <location>
        <begin position="38"/>
        <end position="184"/>
    </location>
</feature>
<keyword evidence="6" id="KW-0540">Nuclease</keyword>
<evidence type="ECO:0000259" key="13">
    <source>
        <dbReference type="SMART" id="SM00479"/>
    </source>
</evidence>
<dbReference type="SMART" id="SM00479">
    <property type="entry name" value="EXOIII"/>
    <property type="match status" value="1"/>
</dbReference>
<dbReference type="PANTHER" id="PTHR12801:SF118">
    <property type="entry name" value="RNA EXONUCLEASE 3"/>
    <property type="match status" value="1"/>
</dbReference>
<dbReference type="GO" id="GO:0006364">
    <property type="term" value="P:rRNA processing"/>
    <property type="evidence" value="ECO:0007669"/>
    <property type="project" value="UniProtKB-KW"/>
</dbReference>
<evidence type="ECO:0000313" key="15">
    <source>
        <dbReference type="Proteomes" id="UP000189580"/>
    </source>
</evidence>
<dbReference type="InterPro" id="IPR034922">
    <property type="entry name" value="REX1-like_exo"/>
</dbReference>
<keyword evidence="15" id="KW-1185">Reference proteome</keyword>
<gene>
    <name evidence="14" type="primary">REX3</name>
    <name evidence="14" type="ORF">AWJ20_2507</name>
</gene>
<comment type="subcellular location">
    <subcellularLocation>
        <location evidence="2">Cytoplasm</location>
    </subcellularLocation>
    <subcellularLocation>
        <location evidence="1">Nucleus</location>
    </subcellularLocation>
</comment>
<evidence type="ECO:0000256" key="4">
    <source>
        <dbReference type="ARBA" id="ARBA00022490"/>
    </source>
</evidence>
<reference evidence="14 15" key="1">
    <citation type="submission" date="2016-02" db="EMBL/GenBank/DDBJ databases">
        <title>Complete genome sequence and transcriptome regulation of the pentose utilising yeast Sugiyamaella lignohabitans.</title>
        <authorList>
            <person name="Bellasio M."/>
            <person name="Peymann A."/>
            <person name="Valli M."/>
            <person name="Sipitzky M."/>
            <person name="Graf A."/>
            <person name="Sauer M."/>
            <person name="Marx H."/>
            <person name="Mattanovich D."/>
        </authorList>
    </citation>
    <scope>NUCLEOTIDE SEQUENCE [LARGE SCALE GENOMIC DNA]</scope>
    <source>
        <strain evidence="14 15">CBS 10342</strain>
    </source>
</reference>
<feature type="compositionally biased region" description="Low complexity" evidence="12">
    <location>
        <begin position="423"/>
        <end position="436"/>
    </location>
</feature>
<organism evidence="14 15">
    <name type="scientific">Sugiyamaella lignohabitans</name>
    <dbReference type="NCBI Taxonomy" id="796027"/>
    <lineage>
        <taxon>Eukaryota</taxon>
        <taxon>Fungi</taxon>
        <taxon>Dikarya</taxon>
        <taxon>Ascomycota</taxon>
        <taxon>Saccharomycotina</taxon>
        <taxon>Dipodascomycetes</taxon>
        <taxon>Dipodascales</taxon>
        <taxon>Trichomonascaceae</taxon>
        <taxon>Sugiyamaella</taxon>
    </lineage>
</organism>
<dbReference type="AlphaFoldDB" id="A0A167F742"/>
<evidence type="ECO:0000256" key="11">
    <source>
        <dbReference type="ARBA" id="ARBA00039985"/>
    </source>
</evidence>
<evidence type="ECO:0000256" key="3">
    <source>
        <dbReference type="ARBA" id="ARBA00006357"/>
    </source>
</evidence>
<evidence type="ECO:0000256" key="9">
    <source>
        <dbReference type="ARBA" id="ARBA00023242"/>
    </source>
</evidence>
<feature type="compositionally biased region" description="Basic and acidic residues" evidence="12">
    <location>
        <begin position="38"/>
        <end position="49"/>
    </location>
</feature>
<dbReference type="InterPro" id="IPR047021">
    <property type="entry name" value="REXO1/3/4-like"/>
</dbReference>
<dbReference type="GeneID" id="30034426"/>
<keyword evidence="9" id="KW-0539">Nucleus</keyword>
<keyword evidence="8" id="KW-0269">Exonuclease</keyword>
<proteinExistence type="inferred from homology"/>
<evidence type="ECO:0000256" key="12">
    <source>
        <dbReference type="SAM" id="MobiDB-lite"/>
    </source>
</evidence>
<dbReference type="InterPro" id="IPR012337">
    <property type="entry name" value="RNaseH-like_sf"/>
</dbReference>
<sequence>MFKTLNGLFSNIECPSIKQGQKCELINCFFSHERQRHHDTLSPEAESARKKQKTGNETRSSNEAGVKSKNDNDNGNGNENENGNENGNGKDESRLLVAAGQDPRSNAPGEKLSTSKQESMKADSIRSVKLAETTAKEAEPQRLYNKPPSTAPITAPVTAKVTQHAREASTTGSGAAPQPPEARPNTEKLVLNPANRPKDAENLIVRPLVTSPATHPQRMSYLKTIYSTLISTSKHALPKKLAIHLEHKTASTSTTVSYPMNIRTLVKNIRAGHYSEESMAKRKRAIKKSTSELYRNELEKLIVPPEILKTRSYELTLPPTTGRQFDSAMRTTCDRCGSPFQINNKEPTICRFHQLRRLYDPVKKKRSDIFPCCSQPVGESNGCCQTTRHVFKIDDAEVLASIIPYTTAPPHHTSENNSTEGPATTASATAMTSNSTETSNTKSRLFAAAIDCEMAYTTFGMELIRLTVVDWDTGKTVLDRTTYPYGDVIDLNTRFSGVHSLEDGITVNNVKYDTITFKKARELLFDFVDSATILVGHGLENDLRCLRLCHTRVVDTALRYPDLKPTRTHSLRELAFTYLGRTIQTGEHDSSEDAIAAMDIVKQNIKRGLAR</sequence>
<dbReference type="PANTHER" id="PTHR12801">
    <property type="entry name" value="RNA EXONUCLEASE REXO1 / RECO3 FAMILY MEMBER-RELATED"/>
    <property type="match status" value="1"/>
</dbReference>
<evidence type="ECO:0000256" key="2">
    <source>
        <dbReference type="ARBA" id="ARBA00004496"/>
    </source>
</evidence>
<feature type="region of interest" description="Disordered" evidence="12">
    <location>
        <begin position="407"/>
        <end position="436"/>
    </location>
</feature>
<dbReference type="GO" id="GO:0005737">
    <property type="term" value="C:cytoplasm"/>
    <property type="evidence" value="ECO:0007669"/>
    <property type="project" value="UniProtKB-SubCell"/>
</dbReference>
<feature type="compositionally biased region" description="Low complexity" evidence="12">
    <location>
        <begin position="73"/>
        <end position="87"/>
    </location>
</feature>
<dbReference type="RefSeq" id="XP_018737371.1">
    <property type="nucleotide sequence ID" value="XM_018879456.1"/>
</dbReference>
<keyword evidence="7" id="KW-0378">Hydrolase</keyword>
<evidence type="ECO:0000256" key="8">
    <source>
        <dbReference type="ARBA" id="ARBA00022839"/>
    </source>
</evidence>
<dbReference type="Proteomes" id="UP000189580">
    <property type="component" value="Chromosome b"/>
</dbReference>
<accession>A0A167F742</accession>
<dbReference type="GO" id="GO:0005634">
    <property type="term" value="C:nucleus"/>
    <property type="evidence" value="ECO:0007669"/>
    <property type="project" value="UniProtKB-SubCell"/>
</dbReference>
<dbReference type="GO" id="GO:0004527">
    <property type="term" value="F:exonuclease activity"/>
    <property type="evidence" value="ECO:0007669"/>
    <property type="project" value="UniProtKB-KW"/>
</dbReference>
<keyword evidence="5" id="KW-0698">rRNA processing</keyword>
<protein>
    <recommendedName>
        <fullName evidence="11">RNA exonuclease 3</fullName>
    </recommendedName>
</protein>
<evidence type="ECO:0000256" key="10">
    <source>
        <dbReference type="ARBA" id="ARBA00037201"/>
    </source>
</evidence>
<dbReference type="CDD" id="cd06145">
    <property type="entry name" value="REX1_like"/>
    <property type="match status" value="1"/>
</dbReference>
<comment type="function">
    <text evidence="10">3' to 5' exoribonuclease required for proper 3' end maturation of MRP RNA and of the U5L snRNA.</text>
</comment>
<evidence type="ECO:0000256" key="7">
    <source>
        <dbReference type="ARBA" id="ARBA00022801"/>
    </source>
</evidence>
<evidence type="ECO:0000256" key="6">
    <source>
        <dbReference type="ARBA" id="ARBA00022722"/>
    </source>
</evidence>
<evidence type="ECO:0000256" key="1">
    <source>
        <dbReference type="ARBA" id="ARBA00004123"/>
    </source>
</evidence>
<keyword evidence="4" id="KW-0963">Cytoplasm</keyword>
<comment type="similarity">
    <text evidence="3">Belongs to the REXO1/REXO3 family.</text>
</comment>
<dbReference type="InterPro" id="IPR013520">
    <property type="entry name" value="Ribonucl_H"/>
</dbReference>
<dbReference type="FunFam" id="3.30.420.10:FF:000031">
    <property type="entry name" value="RNA exonuclease 1"/>
    <property type="match status" value="1"/>
</dbReference>
<dbReference type="EMBL" id="CP014503">
    <property type="protein sequence ID" value="ANB14894.1"/>
    <property type="molecule type" value="Genomic_DNA"/>
</dbReference>
<dbReference type="Gene3D" id="3.30.420.10">
    <property type="entry name" value="Ribonuclease H-like superfamily/Ribonuclease H"/>
    <property type="match status" value="1"/>
</dbReference>